<gene>
    <name evidence="1" type="ORF">BJZ21_001894</name>
</gene>
<reference evidence="1 2" key="1">
    <citation type="submission" date="2020-07" db="EMBL/GenBank/DDBJ databases">
        <title>Sequencing the genomes of 1000 actinobacteria strains.</title>
        <authorList>
            <person name="Klenk H.-P."/>
        </authorList>
    </citation>
    <scope>NUCLEOTIDE SEQUENCE [LARGE SCALE GENOMIC DNA]</scope>
    <source>
        <strain evidence="1 2">DSM 21350</strain>
    </source>
</reference>
<protein>
    <submittedName>
        <fullName evidence="1">Uncharacterized protein</fullName>
    </submittedName>
</protein>
<sequence length="55" mass="6275">MERFVGQDVARENARTAASALARGRVHRLEVEHYLEQHVRARRPAALDPRRGAAR</sequence>
<dbReference type="RefSeq" id="WP_179663507.1">
    <property type="nucleotide sequence ID" value="NZ_JACCBG010000001.1"/>
</dbReference>
<keyword evidence="2" id="KW-1185">Reference proteome</keyword>
<comment type="caution">
    <text evidence="1">The sequence shown here is derived from an EMBL/GenBank/DDBJ whole genome shotgun (WGS) entry which is preliminary data.</text>
</comment>
<dbReference type="Proteomes" id="UP000535511">
    <property type="component" value="Unassembled WGS sequence"/>
</dbReference>
<organism evidence="1 2">
    <name type="scientific">Nocardioides panaciterrulae</name>
    <dbReference type="NCBI Taxonomy" id="661492"/>
    <lineage>
        <taxon>Bacteria</taxon>
        <taxon>Bacillati</taxon>
        <taxon>Actinomycetota</taxon>
        <taxon>Actinomycetes</taxon>
        <taxon>Propionibacteriales</taxon>
        <taxon>Nocardioidaceae</taxon>
        <taxon>Nocardioides</taxon>
    </lineage>
</organism>
<name>A0A7Y9JB44_9ACTN</name>
<evidence type="ECO:0000313" key="2">
    <source>
        <dbReference type="Proteomes" id="UP000535511"/>
    </source>
</evidence>
<proteinExistence type="predicted"/>
<evidence type="ECO:0000313" key="1">
    <source>
        <dbReference type="EMBL" id="NYD41811.1"/>
    </source>
</evidence>
<accession>A0A7Y9JB44</accession>
<dbReference type="AlphaFoldDB" id="A0A7Y9JB44"/>
<dbReference type="EMBL" id="JACCBG010000001">
    <property type="protein sequence ID" value="NYD41811.1"/>
    <property type="molecule type" value="Genomic_DNA"/>
</dbReference>